<evidence type="ECO:0000313" key="1">
    <source>
        <dbReference type="EMBL" id="TBU26874.1"/>
    </source>
</evidence>
<organism evidence="1">
    <name type="scientific">Dichomitus squalens</name>
    <dbReference type="NCBI Taxonomy" id="114155"/>
    <lineage>
        <taxon>Eukaryota</taxon>
        <taxon>Fungi</taxon>
        <taxon>Dikarya</taxon>
        <taxon>Basidiomycota</taxon>
        <taxon>Agaricomycotina</taxon>
        <taxon>Agaricomycetes</taxon>
        <taxon>Polyporales</taxon>
        <taxon>Polyporaceae</taxon>
        <taxon>Dichomitus</taxon>
    </lineage>
</organism>
<reference evidence="1" key="1">
    <citation type="submission" date="2019-01" db="EMBL/GenBank/DDBJ databases">
        <title>Draft genome sequences of three monokaryotic isolates of the white-rot basidiomycete fungus Dichomitus squalens.</title>
        <authorList>
            <consortium name="DOE Joint Genome Institute"/>
            <person name="Lopez S.C."/>
            <person name="Andreopoulos B."/>
            <person name="Pangilinan J."/>
            <person name="Lipzen A."/>
            <person name="Riley R."/>
            <person name="Ahrendt S."/>
            <person name="Ng V."/>
            <person name="Barry K."/>
            <person name="Daum C."/>
            <person name="Grigoriev I.V."/>
            <person name="Hilden K.S."/>
            <person name="Makela M.R."/>
            <person name="de Vries R.P."/>
        </authorList>
    </citation>
    <scope>NUCLEOTIDE SEQUENCE [LARGE SCALE GENOMIC DNA]</scope>
    <source>
        <strain evidence="1">OM18370.1</strain>
    </source>
</reference>
<dbReference type="Proteomes" id="UP000292957">
    <property type="component" value="Unassembled WGS sequence"/>
</dbReference>
<name>A0A4Q9MHD3_9APHY</name>
<proteinExistence type="predicted"/>
<dbReference type="AlphaFoldDB" id="A0A4Q9MHD3"/>
<accession>A0A4Q9MHD3</accession>
<dbReference type="EMBL" id="ML143440">
    <property type="protein sequence ID" value="TBU26874.1"/>
    <property type="molecule type" value="Genomic_DNA"/>
</dbReference>
<sequence length="75" mass="8899">MDLRFRRSAQHLWPHAAQLVTHNARLQAQRRAERRKCAVCSNFGSFSLYTCALSWRPLRNRYASCPSKRHTSQRR</sequence>
<gene>
    <name evidence="1" type="ORF">BD311DRAFT_418107</name>
</gene>
<protein>
    <submittedName>
        <fullName evidence="1">Uncharacterized protein</fullName>
    </submittedName>
</protein>